<dbReference type="OrthoDB" id="4222710at2759"/>
<dbReference type="Proteomes" id="UP000001745">
    <property type="component" value="Unassembled WGS sequence"/>
</dbReference>
<gene>
    <name evidence="1" type="ORF">TSTA_098840</name>
</gene>
<dbReference type="VEuPathDB" id="FungiDB:TSTA_098840"/>
<dbReference type="AlphaFoldDB" id="B8MLQ6"/>
<dbReference type="InParanoid" id="B8MLQ6"/>
<protein>
    <submittedName>
        <fullName evidence="1">Uncharacterized protein</fullName>
    </submittedName>
</protein>
<accession>B8MLQ6</accession>
<reference evidence="2" key="1">
    <citation type="journal article" date="2015" name="Genome Announc.">
        <title>Genome sequence of the AIDS-associated pathogen Penicillium marneffei (ATCC18224) and its near taxonomic relative Talaromyces stipitatus (ATCC10500).</title>
        <authorList>
            <person name="Nierman W.C."/>
            <person name="Fedorova-Abrams N.D."/>
            <person name="Andrianopoulos A."/>
        </authorList>
    </citation>
    <scope>NUCLEOTIDE SEQUENCE [LARGE SCALE GENOMIC DNA]</scope>
    <source>
        <strain evidence="2">ATCC 10500 / CBS 375.48 / QM 6759 / NRRL 1006</strain>
    </source>
</reference>
<dbReference type="RefSeq" id="XP_002485866.1">
    <property type="nucleotide sequence ID" value="XM_002485821.1"/>
</dbReference>
<evidence type="ECO:0000313" key="2">
    <source>
        <dbReference type="Proteomes" id="UP000001745"/>
    </source>
</evidence>
<proteinExistence type="predicted"/>
<dbReference type="EMBL" id="EQ962658">
    <property type="protein sequence ID" value="EED13628.1"/>
    <property type="molecule type" value="Genomic_DNA"/>
</dbReference>
<sequence length="140" mass="16141">MADTSWRTLRAEVEIPMRIGWEDKVCVEVSSDGDMSVYDVRGVLMGCKEMKIHFMAFGNAKNNGPRLTHVYRDEAWIRDRDVLAGCGLDRSVMAEPFTKELEINLCKIDVQKIQQQLKCVSYVLVVSRFLNDVEIEEPRR</sequence>
<evidence type="ECO:0000313" key="1">
    <source>
        <dbReference type="EMBL" id="EED13628.1"/>
    </source>
</evidence>
<dbReference type="HOGENOM" id="CLU_1836481_0_0_1"/>
<dbReference type="GeneID" id="8099712"/>
<keyword evidence="2" id="KW-1185">Reference proteome</keyword>
<organism evidence="1 2">
    <name type="scientific">Talaromyces stipitatus (strain ATCC 10500 / CBS 375.48 / QM 6759 / NRRL 1006)</name>
    <name type="common">Penicillium stipitatum</name>
    <dbReference type="NCBI Taxonomy" id="441959"/>
    <lineage>
        <taxon>Eukaryota</taxon>
        <taxon>Fungi</taxon>
        <taxon>Dikarya</taxon>
        <taxon>Ascomycota</taxon>
        <taxon>Pezizomycotina</taxon>
        <taxon>Eurotiomycetes</taxon>
        <taxon>Eurotiomycetidae</taxon>
        <taxon>Eurotiales</taxon>
        <taxon>Trichocomaceae</taxon>
        <taxon>Talaromyces</taxon>
        <taxon>Talaromyces sect. Talaromyces</taxon>
    </lineage>
</organism>
<name>B8MLQ6_TALSN</name>